<evidence type="ECO:0000256" key="3">
    <source>
        <dbReference type="ARBA" id="ARBA00022525"/>
    </source>
</evidence>
<comment type="subcellular location">
    <subcellularLocation>
        <location evidence="1">Secreted</location>
    </subcellularLocation>
</comment>
<dbReference type="GO" id="GO:0050832">
    <property type="term" value="P:defense response to fungus"/>
    <property type="evidence" value="ECO:0007669"/>
    <property type="project" value="UniProtKB-KW"/>
</dbReference>
<evidence type="ECO:0000256" key="4">
    <source>
        <dbReference type="ARBA" id="ARBA00022529"/>
    </source>
</evidence>
<gene>
    <name evidence="8" type="ordered locus">AXX17_At5g19200</name>
    <name evidence="9" type="ORF">AN1_LOCUS22724</name>
</gene>
<dbReference type="EMBL" id="LUHQ01000005">
    <property type="protein sequence ID" value="OAO92249.1"/>
    <property type="molecule type" value="Genomic_DNA"/>
</dbReference>
<reference evidence="10" key="1">
    <citation type="journal article" date="2016" name="Proc. Natl. Acad. Sci. U.S.A.">
        <title>Chromosome-level assembly of Arabidopsis thaliana Ler reveals the extent of translocation and inversion polymorphisms.</title>
        <authorList>
            <person name="Zapata L."/>
            <person name="Ding J."/>
            <person name="Willing E.M."/>
            <person name="Hartwig B."/>
            <person name="Bezdan D."/>
            <person name="Jiao W.B."/>
            <person name="Patel V."/>
            <person name="Velikkakam James G."/>
            <person name="Koornneef M."/>
            <person name="Ossowski S."/>
            <person name="Schneeberger K."/>
        </authorList>
    </citation>
    <scope>NUCLEOTIDE SEQUENCE [LARGE SCALE GENOMIC DNA]</scope>
    <source>
        <strain evidence="10">cv. Landsberg erecta</strain>
    </source>
</reference>
<dbReference type="EMBL" id="CACRSJ010000110">
    <property type="protein sequence ID" value="VYS67325.1"/>
    <property type="molecule type" value="Genomic_DNA"/>
</dbReference>
<protein>
    <submittedName>
        <fullName evidence="8">Uncharacterized protein</fullName>
    </submittedName>
</protein>
<keyword evidence="6" id="KW-0732">Signal</keyword>
<dbReference type="GO" id="GO:0031640">
    <property type="term" value="P:killing of cells of another organism"/>
    <property type="evidence" value="ECO:0007669"/>
    <property type="project" value="UniProtKB-KW"/>
</dbReference>
<dbReference type="Proteomes" id="UP000078284">
    <property type="component" value="Chromosome 5"/>
</dbReference>
<organism evidence="8 10">
    <name type="scientific">Arabidopsis thaliana</name>
    <name type="common">Mouse-ear cress</name>
    <dbReference type="NCBI Taxonomy" id="3702"/>
    <lineage>
        <taxon>Eukaryota</taxon>
        <taxon>Viridiplantae</taxon>
        <taxon>Streptophyta</taxon>
        <taxon>Embryophyta</taxon>
        <taxon>Tracheophyta</taxon>
        <taxon>Spermatophyta</taxon>
        <taxon>Magnoliopsida</taxon>
        <taxon>eudicotyledons</taxon>
        <taxon>Gunneridae</taxon>
        <taxon>Pentapetalae</taxon>
        <taxon>rosids</taxon>
        <taxon>malvids</taxon>
        <taxon>Brassicales</taxon>
        <taxon>Brassicaceae</taxon>
        <taxon>Camelineae</taxon>
        <taxon>Arabidopsis</taxon>
    </lineage>
</organism>
<reference evidence="9 11" key="3">
    <citation type="submission" date="2019-11" db="EMBL/GenBank/DDBJ databases">
        <authorList>
            <person name="Jiao W.-B."/>
            <person name="Schneeberger K."/>
        </authorList>
    </citation>
    <scope>NUCLEOTIDE SEQUENCE [LARGE SCALE GENOMIC DNA]</scope>
    <source>
        <strain evidence="11">cv. An-1</strain>
    </source>
</reference>
<evidence type="ECO:0000256" key="5">
    <source>
        <dbReference type="ARBA" id="ARBA00022577"/>
    </source>
</evidence>
<sequence>MKEYSTKKNYAHREEKRIKKMTTTMKIMSFAMLLVLLFSIDVVEGSGSSLCCNTHAKFGACNTYQDRKRCNKWCLDGCDNKKGGFCKRFAGGAKKCHCYC</sequence>
<dbReference type="AlphaFoldDB" id="A0A178UF56"/>
<dbReference type="Pfam" id="PF10868">
    <property type="entry name" value="Defensin_like"/>
    <property type="match status" value="1"/>
</dbReference>
<evidence type="ECO:0000313" key="11">
    <source>
        <dbReference type="Proteomes" id="UP000426265"/>
    </source>
</evidence>
<dbReference type="InterPro" id="IPR022618">
    <property type="entry name" value="Defensin-like_20-28"/>
</dbReference>
<comment type="similarity">
    <text evidence="2">Belongs to the DEFL family.</text>
</comment>
<dbReference type="PANTHER" id="PTHR34453">
    <property type="entry name" value="DEFENSIN-LIKE (DEFL) FAMILY PROTEIN-RELATED"/>
    <property type="match status" value="1"/>
</dbReference>
<evidence type="ECO:0000256" key="7">
    <source>
        <dbReference type="ARBA" id="ARBA00022821"/>
    </source>
</evidence>
<evidence type="ECO:0000256" key="6">
    <source>
        <dbReference type="ARBA" id="ARBA00022729"/>
    </source>
</evidence>
<name>A0A178UF56_ARATH</name>
<keyword evidence="7" id="KW-0611">Plant defense</keyword>
<evidence type="ECO:0000313" key="10">
    <source>
        <dbReference type="Proteomes" id="UP000078284"/>
    </source>
</evidence>
<keyword evidence="5" id="KW-0295">Fungicide</keyword>
<evidence type="ECO:0000256" key="1">
    <source>
        <dbReference type="ARBA" id="ARBA00004613"/>
    </source>
</evidence>
<proteinExistence type="inferred from homology"/>
<keyword evidence="3" id="KW-0964">Secreted</keyword>
<dbReference type="Proteomes" id="UP000426265">
    <property type="component" value="Unassembled WGS sequence"/>
</dbReference>
<reference evidence="8" key="2">
    <citation type="submission" date="2016-03" db="EMBL/GenBank/DDBJ databases">
        <title>Full-length assembly of Arabidopsis thaliana Ler reveals the complement of translocations and inversions.</title>
        <authorList>
            <person name="Zapata L."/>
            <person name="Schneeberger K."/>
            <person name="Ossowski S."/>
        </authorList>
    </citation>
    <scope>NUCLEOTIDE SEQUENCE [LARGE SCALE GENOMIC DNA]</scope>
    <source>
        <tissue evidence="8">Leaf</tissue>
    </source>
</reference>
<accession>A0A178UF56</accession>
<evidence type="ECO:0000313" key="9">
    <source>
        <dbReference type="EMBL" id="VYS67325.1"/>
    </source>
</evidence>
<dbReference type="PANTHER" id="PTHR34453:SF6">
    <property type="entry name" value="DEFENSIN-LIKE PROTEIN 23-RELATED"/>
    <property type="match status" value="1"/>
</dbReference>
<dbReference type="ExpressionAtlas" id="A0A178UF56">
    <property type="expression patterns" value="baseline and differential"/>
</dbReference>
<dbReference type="GO" id="GO:0005576">
    <property type="term" value="C:extracellular region"/>
    <property type="evidence" value="ECO:0007669"/>
    <property type="project" value="UniProtKB-SubCell"/>
</dbReference>
<evidence type="ECO:0000313" key="8">
    <source>
        <dbReference type="EMBL" id="OAO92249.1"/>
    </source>
</evidence>
<evidence type="ECO:0000256" key="2">
    <source>
        <dbReference type="ARBA" id="ARBA00006722"/>
    </source>
</evidence>
<keyword evidence="4" id="KW-0929">Antimicrobial</keyword>